<organism evidence="2">
    <name type="scientific">uncultured Caudovirales phage</name>
    <dbReference type="NCBI Taxonomy" id="2100421"/>
    <lineage>
        <taxon>Viruses</taxon>
        <taxon>Duplodnaviria</taxon>
        <taxon>Heunggongvirae</taxon>
        <taxon>Uroviricota</taxon>
        <taxon>Caudoviricetes</taxon>
        <taxon>Peduoviridae</taxon>
        <taxon>Maltschvirus</taxon>
        <taxon>Maltschvirus maltsch</taxon>
    </lineage>
</organism>
<gene>
    <name evidence="2" type="ORF">UFOVP181_170</name>
    <name evidence="1" type="ORF">UFOVP57_469</name>
</gene>
<dbReference type="InterPro" id="IPR015424">
    <property type="entry name" value="PyrdxlP-dep_Trfase"/>
</dbReference>
<evidence type="ECO:0000313" key="1">
    <source>
        <dbReference type="EMBL" id="CAB4126068.1"/>
    </source>
</evidence>
<accession>A0A6J7WH02</accession>
<sequence length="305" mass="34570">MNRIISIPTSYKNEFVQTGRVFPLVDLKLETLISDVLNQKLNYADHNFLDDGTRVIGVKEDLTRNLFNTFKDLFQTKLENSKLNSITNLATASRVDICLGCTQFIDTLYMQGSVQVLENEYNYHGRLTPDIQFKTIETLTPGVPLIVSQPFYNGSTYERMDELLNKCLDLSIPVHIDGAWITACKNINLDFSHPAIRSVAISMSKGYGLSGWNRIGLRWIKDPAVDAITIMNDFLQVPAQSVAVGIYFLNNIDIDHLWNTHSDRYYKICNDFGYTPTDTIHAVCEDDKIRGIAPLIRYLESISGN</sequence>
<protein>
    <submittedName>
        <fullName evidence="2">Uncharacterized protein</fullName>
    </submittedName>
</protein>
<proteinExistence type="predicted"/>
<name>A0A6J7WH02_9CAUD</name>
<reference evidence="2" key="1">
    <citation type="submission" date="2020-05" db="EMBL/GenBank/DDBJ databases">
        <authorList>
            <person name="Chiriac C."/>
            <person name="Salcher M."/>
            <person name="Ghai R."/>
            <person name="Kavagutti S V."/>
        </authorList>
    </citation>
    <scope>NUCLEOTIDE SEQUENCE</scope>
</reference>
<dbReference type="EMBL" id="LR798231">
    <property type="protein sequence ID" value="CAB5208781.1"/>
    <property type="molecule type" value="Genomic_DNA"/>
</dbReference>
<dbReference type="SUPFAM" id="SSF53383">
    <property type="entry name" value="PLP-dependent transferases"/>
    <property type="match status" value="1"/>
</dbReference>
<dbReference type="EMBL" id="LR796187">
    <property type="protein sequence ID" value="CAB4126068.1"/>
    <property type="molecule type" value="Genomic_DNA"/>
</dbReference>
<evidence type="ECO:0000313" key="2">
    <source>
        <dbReference type="EMBL" id="CAB5208781.1"/>
    </source>
</evidence>